<sequence>MVLEQIAKEINSAQKIYVASHINPDGDNVGALMGTYIILKDSGKDVTAVRIDEVPDNIKFLPRLSETVSDEGLEAPDLFISVDCADLERLGGLKDLYLSAKRRINIDHHSTNTNFGDINWVDSDSPATCEMVFHLFNNLGYEISKDAATCIYTGISTDTGSFKYDSVKKSTFEAAGVLIDKDIDINQIAVNLYQSRSKAKTDLLIKTLNSLKYYHDSKLAIVHVNDELIKQCGAHKSDSDGIVEFVRDIDGVEVAILLKEKSDSIKLSVRTKEYVSAINIVSSFGGGGHIRAAGATLELPLDKRIEDIVKIVEGELNGWRSDN</sequence>
<evidence type="ECO:0000313" key="3">
    <source>
        <dbReference type="EMBL" id="SMB83734.1"/>
    </source>
</evidence>
<dbReference type="AlphaFoldDB" id="A0A1W1USN0"/>
<dbReference type="Proteomes" id="UP000192368">
    <property type="component" value="Unassembled WGS sequence"/>
</dbReference>
<proteinExistence type="predicted"/>
<accession>A0A1W1USN0</accession>
<dbReference type="Gene3D" id="3.10.310.30">
    <property type="match status" value="1"/>
</dbReference>
<reference evidence="4" key="1">
    <citation type="submission" date="2017-04" db="EMBL/GenBank/DDBJ databases">
        <authorList>
            <person name="Varghese N."/>
            <person name="Submissions S."/>
        </authorList>
    </citation>
    <scope>NUCLEOTIDE SEQUENCE [LARGE SCALE GENOMIC DNA]</scope>
    <source>
        <strain evidence="4">DSM 20463</strain>
    </source>
</reference>
<dbReference type="InterPro" id="IPR051319">
    <property type="entry name" value="Oligoribo/pAp-PDE_c-di-AMP_PDE"/>
</dbReference>
<feature type="domain" description="DDH" evidence="1">
    <location>
        <begin position="15"/>
        <end position="155"/>
    </location>
</feature>
<evidence type="ECO:0000259" key="2">
    <source>
        <dbReference type="Pfam" id="PF02272"/>
    </source>
</evidence>
<gene>
    <name evidence="3" type="ORF">SAMN00017477_0604</name>
</gene>
<evidence type="ECO:0000313" key="4">
    <source>
        <dbReference type="Proteomes" id="UP000192368"/>
    </source>
</evidence>
<dbReference type="SUPFAM" id="SSF64182">
    <property type="entry name" value="DHH phosphoesterases"/>
    <property type="match status" value="1"/>
</dbReference>
<dbReference type="Gene3D" id="3.90.1640.10">
    <property type="entry name" value="inorganic pyrophosphatase (n-terminal core)"/>
    <property type="match status" value="1"/>
</dbReference>
<dbReference type="InterPro" id="IPR003156">
    <property type="entry name" value="DHHA1_dom"/>
</dbReference>
<organism evidence="3 4">
    <name type="scientific">Peptoniphilus asaccharolyticus DSM 20463</name>
    <dbReference type="NCBI Taxonomy" id="573058"/>
    <lineage>
        <taxon>Bacteria</taxon>
        <taxon>Bacillati</taxon>
        <taxon>Bacillota</taxon>
        <taxon>Tissierellia</taxon>
        <taxon>Tissierellales</taxon>
        <taxon>Peptoniphilaceae</taxon>
        <taxon>Peptoniphilus</taxon>
    </lineage>
</organism>
<dbReference type="PANTHER" id="PTHR47618:SF1">
    <property type="entry name" value="BIFUNCTIONAL OLIGORIBONUCLEASE AND PAP PHOSPHATASE NRNA"/>
    <property type="match status" value="1"/>
</dbReference>
<dbReference type="Pfam" id="PF02272">
    <property type="entry name" value="DHHA1"/>
    <property type="match status" value="1"/>
</dbReference>
<feature type="domain" description="DHHA1" evidence="2">
    <location>
        <begin position="231"/>
        <end position="316"/>
    </location>
</feature>
<dbReference type="InterPro" id="IPR001667">
    <property type="entry name" value="DDH_dom"/>
</dbReference>
<keyword evidence="4" id="KW-1185">Reference proteome</keyword>
<dbReference type="Pfam" id="PF01368">
    <property type="entry name" value="DHH"/>
    <property type="match status" value="1"/>
</dbReference>
<dbReference type="STRING" id="573058.SAMN00017477_0604"/>
<evidence type="ECO:0000259" key="1">
    <source>
        <dbReference type="Pfam" id="PF01368"/>
    </source>
</evidence>
<dbReference type="RefSeq" id="WP_084230266.1">
    <property type="nucleotide sequence ID" value="NZ_FWWR01000009.1"/>
</dbReference>
<dbReference type="PANTHER" id="PTHR47618">
    <property type="entry name" value="BIFUNCTIONAL OLIGORIBONUCLEASE AND PAP PHOSPHATASE NRNA"/>
    <property type="match status" value="1"/>
</dbReference>
<name>A0A1W1USN0_PEPAS</name>
<dbReference type="GO" id="GO:0003676">
    <property type="term" value="F:nucleic acid binding"/>
    <property type="evidence" value="ECO:0007669"/>
    <property type="project" value="InterPro"/>
</dbReference>
<dbReference type="EMBL" id="FWWR01000009">
    <property type="protein sequence ID" value="SMB83734.1"/>
    <property type="molecule type" value="Genomic_DNA"/>
</dbReference>
<dbReference type="OrthoDB" id="9803668at2"/>
<protein>
    <submittedName>
        <fullName evidence="3">Phosphoesterase RecJ domain-containing protein</fullName>
    </submittedName>
</protein>
<dbReference type="InterPro" id="IPR038763">
    <property type="entry name" value="DHH_sf"/>
</dbReference>